<sequence>MSLLYEGNALPEERGDDRKTMTLLQQIRFWMKMKEGGEQYHDEQDDEALKDYFDISPEVMVPSDEEEIDDLPAGSEELE</sequence>
<feature type="compositionally biased region" description="Acidic residues" evidence="1">
    <location>
        <begin position="63"/>
        <end position="79"/>
    </location>
</feature>
<dbReference type="Proteomes" id="UP001168338">
    <property type="component" value="Unassembled WGS sequence"/>
</dbReference>
<evidence type="ECO:0000313" key="2">
    <source>
        <dbReference type="EMBL" id="MDN7025524.1"/>
    </source>
</evidence>
<keyword evidence="3" id="KW-1185">Reference proteome</keyword>
<accession>A0ABT8MC64</accession>
<gene>
    <name evidence="2" type="ORF">FGU65_11595</name>
</gene>
<evidence type="ECO:0000256" key="1">
    <source>
        <dbReference type="SAM" id="MobiDB-lite"/>
    </source>
</evidence>
<reference evidence="2" key="1">
    <citation type="submission" date="2019-05" db="EMBL/GenBank/DDBJ databases">
        <title>Methanoculleus sp. FWC-SCC1, a methanogenic archaeon isolated from deep marine cold seep.</title>
        <authorList>
            <person name="Chen Y.-W."/>
            <person name="Chen S.-C."/>
            <person name="Teng N.-H."/>
            <person name="Lai M.-C."/>
        </authorList>
    </citation>
    <scope>NUCLEOTIDE SEQUENCE</scope>
    <source>
        <strain evidence="2">FWC-SCC1</strain>
    </source>
</reference>
<dbReference type="RefSeq" id="WP_301664687.1">
    <property type="nucleotide sequence ID" value="NZ_VCYH01000008.1"/>
</dbReference>
<feature type="region of interest" description="Disordered" evidence="1">
    <location>
        <begin position="60"/>
        <end position="79"/>
    </location>
</feature>
<organism evidence="2 3">
    <name type="scientific">Methanoculleus frigidifontis</name>
    <dbReference type="NCBI Taxonomy" id="2584085"/>
    <lineage>
        <taxon>Archaea</taxon>
        <taxon>Methanobacteriati</taxon>
        <taxon>Methanobacteriota</taxon>
        <taxon>Stenosarchaea group</taxon>
        <taxon>Methanomicrobia</taxon>
        <taxon>Methanomicrobiales</taxon>
        <taxon>Methanomicrobiaceae</taxon>
        <taxon>Methanoculleus</taxon>
    </lineage>
</organism>
<evidence type="ECO:0000313" key="3">
    <source>
        <dbReference type="Proteomes" id="UP001168338"/>
    </source>
</evidence>
<comment type="caution">
    <text evidence="2">The sequence shown here is derived from an EMBL/GenBank/DDBJ whole genome shotgun (WGS) entry which is preliminary data.</text>
</comment>
<protein>
    <submittedName>
        <fullName evidence="2">Uncharacterized protein</fullName>
    </submittedName>
</protein>
<proteinExistence type="predicted"/>
<dbReference type="EMBL" id="VCYH01000008">
    <property type="protein sequence ID" value="MDN7025524.1"/>
    <property type="molecule type" value="Genomic_DNA"/>
</dbReference>
<name>A0ABT8MC64_9EURY</name>